<sequence length="163" mass="18498">MRWVKSRWRELGCAEAGDLVLNCFQHTKIVPGMTSTRRSRREADELLNGEIIDCLSRLRTRDPMNIDDFICNPVEDDTAMESLMREELLSDSTNLPLIDTAGNEPDDDADNASVQSDTPEQTTQEKVDAIRSVIFMLSEHPDLDAILLRDHRKLQLRTGSTPQ</sequence>
<evidence type="ECO:0000256" key="1">
    <source>
        <dbReference type="SAM" id="MobiDB-lite"/>
    </source>
</evidence>
<evidence type="ECO:0000313" key="2">
    <source>
        <dbReference type="EMBL" id="KAF4137320.1"/>
    </source>
</evidence>
<organism evidence="2 3">
    <name type="scientific">Phytophthora infestans</name>
    <name type="common">Potato late blight agent</name>
    <name type="synonym">Botrytis infestans</name>
    <dbReference type="NCBI Taxonomy" id="4787"/>
    <lineage>
        <taxon>Eukaryota</taxon>
        <taxon>Sar</taxon>
        <taxon>Stramenopiles</taxon>
        <taxon>Oomycota</taxon>
        <taxon>Peronosporomycetes</taxon>
        <taxon>Peronosporales</taxon>
        <taxon>Peronosporaceae</taxon>
        <taxon>Phytophthora</taxon>
    </lineage>
</organism>
<gene>
    <name evidence="2" type="ORF">GN958_ATG13489</name>
</gene>
<feature type="compositionally biased region" description="Polar residues" evidence="1">
    <location>
        <begin position="112"/>
        <end position="122"/>
    </location>
</feature>
<comment type="caution">
    <text evidence="2">The sequence shown here is derived from an EMBL/GenBank/DDBJ whole genome shotgun (WGS) entry which is preliminary data.</text>
</comment>
<reference evidence="2" key="1">
    <citation type="submission" date="2020-03" db="EMBL/GenBank/DDBJ databases">
        <title>Hybrid Assembly of Korean Phytophthora infestans isolates.</title>
        <authorList>
            <person name="Prokchorchik M."/>
            <person name="Lee Y."/>
            <person name="Seo J."/>
            <person name="Cho J.-H."/>
            <person name="Park Y.-E."/>
            <person name="Jang D.-C."/>
            <person name="Im J.-S."/>
            <person name="Choi J.-G."/>
            <person name="Park H.-J."/>
            <person name="Lee G.-B."/>
            <person name="Lee Y.-G."/>
            <person name="Hong S.-Y."/>
            <person name="Cho K."/>
            <person name="Sohn K.H."/>
        </authorList>
    </citation>
    <scope>NUCLEOTIDE SEQUENCE</scope>
    <source>
        <strain evidence="2">KR_2_A2</strain>
    </source>
</reference>
<dbReference type="Proteomes" id="UP000704712">
    <property type="component" value="Unassembled WGS sequence"/>
</dbReference>
<feature type="region of interest" description="Disordered" evidence="1">
    <location>
        <begin position="95"/>
        <end position="126"/>
    </location>
</feature>
<evidence type="ECO:0000313" key="3">
    <source>
        <dbReference type="Proteomes" id="UP000704712"/>
    </source>
</evidence>
<proteinExistence type="predicted"/>
<name>A0A8S9UA15_PHYIN</name>
<dbReference type="EMBL" id="JAACNO010001835">
    <property type="protein sequence ID" value="KAF4137320.1"/>
    <property type="molecule type" value="Genomic_DNA"/>
</dbReference>
<accession>A0A8S9UA15</accession>
<protein>
    <recommendedName>
        <fullName evidence="4">DDE-1 domain-containing protein</fullName>
    </recommendedName>
</protein>
<dbReference type="AlphaFoldDB" id="A0A8S9UA15"/>
<evidence type="ECO:0008006" key="4">
    <source>
        <dbReference type="Google" id="ProtNLM"/>
    </source>
</evidence>